<gene>
    <name evidence="2" type="ORF">CFK37_09295</name>
</gene>
<organism evidence="2 3">
    <name type="scientific">Virgibacillus phasianinus</name>
    <dbReference type="NCBI Taxonomy" id="2017483"/>
    <lineage>
        <taxon>Bacteria</taxon>
        <taxon>Bacillati</taxon>
        <taxon>Bacillota</taxon>
        <taxon>Bacilli</taxon>
        <taxon>Bacillales</taxon>
        <taxon>Bacillaceae</taxon>
        <taxon>Virgibacillus</taxon>
    </lineage>
</organism>
<evidence type="ECO:0000313" key="3">
    <source>
        <dbReference type="Proteomes" id="UP000198312"/>
    </source>
</evidence>
<accession>A0A220U2N7</accession>
<evidence type="ECO:0000256" key="1">
    <source>
        <dbReference type="ARBA" id="ARBA00023239"/>
    </source>
</evidence>
<dbReference type="Proteomes" id="UP000198312">
    <property type="component" value="Chromosome"/>
</dbReference>
<dbReference type="KEGG" id="vil:CFK37_09295"/>
<dbReference type="GO" id="GO:0016829">
    <property type="term" value="F:lyase activity"/>
    <property type="evidence" value="ECO:0007669"/>
    <property type="project" value="UniProtKB-KW"/>
</dbReference>
<evidence type="ECO:0000313" key="2">
    <source>
        <dbReference type="EMBL" id="ASK62337.1"/>
    </source>
</evidence>
<dbReference type="PANTHER" id="PTHR43172">
    <property type="entry name" value="ADENYLOSUCCINATE LYASE"/>
    <property type="match status" value="1"/>
</dbReference>
<dbReference type="RefSeq" id="WP_089061597.1">
    <property type="nucleotide sequence ID" value="NZ_CP022315.1"/>
</dbReference>
<keyword evidence="3" id="KW-1185">Reference proteome</keyword>
<keyword evidence="1" id="KW-0456">Lyase</keyword>
<dbReference type="SUPFAM" id="SSF48557">
    <property type="entry name" value="L-aspartase-like"/>
    <property type="match status" value="1"/>
</dbReference>
<dbReference type="EMBL" id="CP022315">
    <property type="protein sequence ID" value="ASK62337.1"/>
    <property type="molecule type" value="Genomic_DNA"/>
</dbReference>
<dbReference type="Gene3D" id="1.10.275.10">
    <property type="entry name" value="Fumarase/aspartase (N-terminal domain)"/>
    <property type="match status" value="1"/>
</dbReference>
<dbReference type="InterPro" id="IPR008948">
    <property type="entry name" value="L-Aspartase-like"/>
</dbReference>
<proteinExistence type="predicted"/>
<protein>
    <submittedName>
        <fullName evidence="2">Uncharacterized protein</fullName>
    </submittedName>
</protein>
<dbReference type="InterPro" id="IPR024083">
    <property type="entry name" value="Fumarase/histidase_N"/>
</dbReference>
<dbReference type="AlphaFoldDB" id="A0A220U2N7"/>
<sequence length="114" mass="12783">MASNVIDSELYRGIYVSEEMREVFADKSLLQKWLDSWVALAKAEAEAGIIPKQAVEEIAKKAHHENLDMETIRKGIVDTTHPLIVQIREFTKAVGGKSGRSVPRCFKVLKCLSI</sequence>
<name>A0A220U2N7_9BACI</name>
<reference evidence="2 3" key="1">
    <citation type="submission" date="2017-07" db="EMBL/GenBank/DDBJ databases">
        <title>Virgibacillus sp. LM2416.</title>
        <authorList>
            <person name="Tak E.J."/>
            <person name="Bae J.-W."/>
        </authorList>
    </citation>
    <scope>NUCLEOTIDE SEQUENCE [LARGE SCALE GENOMIC DNA]</scope>
    <source>
        <strain evidence="2 3">LM2416</strain>
    </source>
</reference>
<dbReference type="OrthoDB" id="9768878at2"/>